<reference evidence="2 3" key="1">
    <citation type="submission" date="2019-04" db="EMBL/GenBank/DDBJ databases">
        <authorList>
            <person name="Jiang L."/>
        </authorList>
    </citation>
    <scope>NUCLEOTIDE SEQUENCE [LARGE SCALE GENOMIC DNA]</scope>
    <source>
        <strain evidence="2 3">YIM 131853</strain>
    </source>
</reference>
<dbReference type="OrthoDB" id="8526151at2"/>
<evidence type="ECO:0000313" key="3">
    <source>
        <dbReference type="Proteomes" id="UP000309133"/>
    </source>
</evidence>
<sequence length="132" mass="14778">MTITKDDVRAWVAGYEKAWTSNEPEDIRALFAPGAEYRFEPFSEPEVDIDAIIASWLDHRDEPGTWTFDSEVIAIEGDLGVVEGRTVYGRLGTAYRNLWLIRLDDGGRATMFTEYYAKEPEVEQAAAVAGAV</sequence>
<feature type="domain" description="SnoaL-like" evidence="1">
    <location>
        <begin position="15"/>
        <end position="106"/>
    </location>
</feature>
<evidence type="ECO:0000259" key="1">
    <source>
        <dbReference type="Pfam" id="PF12680"/>
    </source>
</evidence>
<dbReference type="EMBL" id="SSSM01000002">
    <property type="protein sequence ID" value="THG32327.1"/>
    <property type="molecule type" value="Genomic_DNA"/>
</dbReference>
<gene>
    <name evidence="2" type="ORF">E6C64_04720</name>
</gene>
<dbReference type="SUPFAM" id="SSF54427">
    <property type="entry name" value="NTF2-like"/>
    <property type="match status" value="1"/>
</dbReference>
<dbReference type="Pfam" id="PF12680">
    <property type="entry name" value="SnoaL_2"/>
    <property type="match status" value="1"/>
</dbReference>
<evidence type="ECO:0000313" key="2">
    <source>
        <dbReference type="EMBL" id="THG32327.1"/>
    </source>
</evidence>
<dbReference type="InterPro" id="IPR037401">
    <property type="entry name" value="SnoaL-like"/>
</dbReference>
<organism evidence="2 3">
    <name type="scientific">Naasia lichenicola</name>
    <dbReference type="NCBI Taxonomy" id="2565933"/>
    <lineage>
        <taxon>Bacteria</taxon>
        <taxon>Bacillati</taxon>
        <taxon>Actinomycetota</taxon>
        <taxon>Actinomycetes</taxon>
        <taxon>Micrococcales</taxon>
        <taxon>Microbacteriaceae</taxon>
        <taxon>Naasia</taxon>
    </lineage>
</organism>
<proteinExistence type="predicted"/>
<comment type="caution">
    <text evidence="2">The sequence shown here is derived from an EMBL/GenBank/DDBJ whole genome shotgun (WGS) entry which is preliminary data.</text>
</comment>
<dbReference type="RefSeq" id="WP_136426492.1">
    <property type="nucleotide sequence ID" value="NZ_SSSM01000002.1"/>
</dbReference>
<dbReference type="InterPro" id="IPR032710">
    <property type="entry name" value="NTF2-like_dom_sf"/>
</dbReference>
<keyword evidence="3" id="KW-1185">Reference proteome</keyword>
<dbReference type="AlphaFoldDB" id="A0A4V3WTK2"/>
<protein>
    <submittedName>
        <fullName evidence="2">Nuclear transport factor 2 family protein</fullName>
    </submittedName>
</protein>
<dbReference type="Proteomes" id="UP000309133">
    <property type="component" value="Unassembled WGS sequence"/>
</dbReference>
<dbReference type="Gene3D" id="3.10.450.50">
    <property type="match status" value="1"/>
</dbReference>
<name>A0A4V3WTK2_9MICO</name>
<accession>A0A4V3WTK2</accession>